<dbReference type="Gene3D" id="3.40.50.300">
    <property type="entry name" value="P-loop containing nucleotide triphosphate hydrolases"/>
    <property type="match status" value="1"/>
</dbReference>
<reference evidence="2" key="1">
    <citation type="submission" date="2021-01" db="EMBL/GenBank/DDBJ databases">
        <authorList>
            <person name="Li R."/>
            <person name="Bekaert M."/>
        </authorList>
    </citation>
    <scope>NUCLEOTIDE SEQUENCE</scope>
    <source>
        <strain evidence="2">Farmed</strain>
    </source>
</reference>
<evidence type="ECO:0000313" key="2">
    <source>
        <dbReference type="EMBL" id="CAE1286919.1"/>
    </source>
</evidence>
<dbReference type="Proteomes" id="UP000597762">
    <property type="component" value="Unassembled WGS sequence"/>
</dbReference>
<feature type="region of interest" description="Disordered" evidence="1">
    <location>
        <begin position="1"/>
        <end position="31"/>
    </location>
</feature>
<protein>
    <recommendedName>
        <fullName evidence="4">Adenylate kinase</fullName>
    </recommendedName>
</protein>
<sequence length="365" mass="41511">MGCGLSDLRRSKSRRTAAVEDDTAIGSTGGHEKNKVKINYGSEARLLSTEPKVVFIFGGPGSKKGAIVNELICTFGFTLINTERIILHELMKNQSENQVPFDPSAVIRNQLKEHPDIVSLDWIMQEIIKQLDKRPKGFYLVDILPNLKVLLKLEGMMKNASEELSMLESKYPVSFVINIEKTVIKKPPSTETQNQKKNKTAGNNTQTDEADFSRTEKRLSLYTNAVKPFLDYFKKSDKLISLDCSSAPEECNSIHDLYLVNYLSLNDFANSKPGVTSLEKVFRALCSHITYLDFENRNFLVDMTDIEITTESFRHMSAKKPVLFFEVTNSILKKYLDCRSQFLFLHSPLLILPCREKSIKYFLTP</sequence>
<proteinExistence type="predicted"/>
<feature type="region of interest" description="Disordered" evidence="1">
    <location>
        <begin position="186"/>
        <end position="212"/>
    </location>
</feature>
<feature type="compositionally biased region" description="Polar residues" evidence="1">
    <location>
        <begin position="189"/>
        <end position="207"/>
    </location>
</feature>
<evidence type="ECO:0000313" key="3">
    <source>
        <dbReference type="Proteomes" id="UP000597762"/>
    </source>
</evidence>
<gene>
    <name evidence="2" type="ORF">SPHA_46242</name>
</gene>
<dbReference type="AlphaFoldDB" id="A0A812D6R3"/>
<evidence type="ECO:0008006" key="4">
    <source>
        <dbReference type="Google" id="ProtNLM"/>
    </source>
</evidence>
<accession>A0A812D6R3</accession>
<name>A0A812D6R3_ACAPH</name>
<keyword evidence="3" id="KW-1185">Reference proteome</keyword>
<dbReference type="InterPro" id="IPR027417">
    <property type="entry name" value="P-loop_NTPase"/>
</dbReference>
<dbReference type="OrthoDB" id="5829348at2759"/>
<dbReference type="EMBL" id="CAHIKZ030002443">
    <property type="protein sequence ID" value="CAE1286919.1"/>
    <property type="molecule type" value="Genomic_DNA"/>
</dbReference>
<dbReference type="SUPFAM" id="SSF52540">
    <property type="entry name" value="P-loop containing nucleoside triphosphate hydrolases"/>
    <property type="match status" value="1"/>
</dbReference>
<organism evidence="2 3">
    <name type="scientific">Acanthosepion pharaonis</name>
    <name type="common">Pharaoh cuttlefish</name>
    <name type="synonym">Sepia pharaonis</name>
    <dbReference type="NCBI Taxonomy" id="158019"/>
    <lineage>
        <taxon>Eukaryota</taxon>
        <taxon>Metazoa</taxon>
        <taxon>Spiralia</taxon>
        <taxon>Lophotrochozoa</taxon>
        <taxon>Mollusca</taxon>
        <taxon>Cephalopoda</taxon>
        <taxon>Coleoidea</taxon>
        <taxon>Decapodiformes</taxon>
        <taxon>Sepiida</taxon>
        <taxon>Sepiina</taxon>
        <taxon>Sepiidae</taxon>
        <taxon>Acanthosepion</taxon>
    </lineage>
</organism>
<evidence type="ECO:0000256" key="1">
    <source>
        <dbReference type="SAM" id="MobiDB-lite"/>
    </source>
</evidence>
<comment type="caution">
    <text evidence="2">The sequence shown here is derived from an EMBL/GenBank/DDBJ whole genome shotgun (WGS) entry which is preliminary data.</text>
</comment>